<accession>A0A0F9MHU3</accession>
<gene>
    <name evidence="1" type="ORF">LCGC14_1087340</name>
</gene>
<name>A0A0F9MHU3_9ZZZZ</name>
<dbReference type="AlphaFoldDB" id="A0A0F9MHU3"/>
<dbReference type="EMBL" id="LAZR01004805">
    <property type="protein sequence ID" value="KKN05439.1"/>
    <property type="molecule type" value="Genomic_DNA"/>
</dbReference>
<sequence>MTLEEAVSRCVNSGGRALLADGEYVKGGYKLIFDKPAYDELFGSGSYLPDEESWLMNNARLEVMGEV</sequence>
<reference evidence="1" key="1">
    <citation type="journal article" date="2015" name="Nature">
        <title>Complex archaea that bridge the gap between prokaryotes and eukaryotes.</title>
        <authorList>
            <person name="Spang A."/>
            <person name="Saw J.H."/>
            <person name="Jorgensen S.L."/>
            <person name="Zaremba-Niedzwiedzka K."/>
            <person name="Martijn J."/>
            <person name="Lind A.E."/>
            <person name="van Eijk R."/>
            <person name="Schleper C."/>
            <person name="Guy L."/>
            <person name="Ettema T.J."/>
        </authorList>
    </citation>
    <scope>NUCLEOTIDE SEQUENCE</scope>
</reference>
<evidence type="ECO:0000313" key="1">
    <source>
        <dbReference type="EMBL" id="KKN05439.1"/>
    </source>
</evidence>
<comment type="caution">
    <text evidence="1">The sequence shown here is derived from an EMBL/GenBank/DDBJ whole genome shotgun (WGS) entry which is preliminary data.</text>
</comment>
<organism evidence="1">
    <name type="scientific">marine sediment metagenome</name>
    <dbReference type="NCBI Taxonomy" id="412755"/>
    <lineage>
        <taxon>unclassified sequences</taxon>
        <taxon>metagenomes</taxon>
        <taxon>ecological metagenomes</taxon>
    </lineage>
</organism>
<proteinExistence type="predicted"/>
<protein>
    <submittedName>
        <fullName evidence="1">Uncharacterized protein</fullName>
    </submittedName>
</protein>